<dbReference type="EMBL" id="QUAB01000014">
    <property type="protein sequence ID" value="REJ07839.1"/>
    <property type="molecule type" value="Genomic_DNA"/>
</dbReference>
<dbReference type="Gene3D" id="2.60.200.20">
    <property type="match status" value="1"/>
</dbReference>
<feature type="region of interest" description="Disordered" evidence="1">
    <location>
        <begin position="1"/>
        <end position="24"/>
    </location>
</feature>
<sequence length="151" mass="16809">MRPEAPAPHAPQPTTTHSSWGSGEPHLLIVNEEDGRIVFPLDADLVTIGSDGGNHVVLEGTMPLHATIRHDEHDEYLLTMHGPGETNARPIGGSEDRTEVLRTGARFTMGPWRIVFMRAEYADHGRPYGGREGGEGTHQRRQPDRPDYRHH</sequence>
<accession>A0A371NXA9</accession>
<dbReference type="AlphaFoldDB" id="A0A371NXA9"/>
<comment type="caution">
    <text evidence="2">The sequence shown here is derived from an EMBL/GenBank/DDBJ whole genome shotgun (WGS) entry which is preliminary data.</text>
</comment>
<organism evidence="2 3">
    <name type="scientific">Microbacterium bovistercoris</name>
    <dbReference type="NCBI Taxonomy" id="2293570"/>
    <lineage>
        <taxon>Bacteria</taxon>
        <taxon>Bacillati</taxon>
        <taxon>Actinomycetota</taxon>
        <taxon>Actinomycetes</taxon>
        <taxon>Micrococcales</taxon>
        <taxon>Microbacteriaceae</taxon>
        <taxon>Microbacterium</taxon>
    </lineage>
</organism>
<keyword evidence="3" id="KW-1185">Reference proteome</keyword>
<dbReference type="Proteomes" id="UP000262172">
    <property type="component" value="Unassembled WGS sequence"/>
</dbReference>
<name>A0A371NXA9_9MICO</name>
<reference evidence="2 3" key="1">
    <citation type="submission" date="2018-08" db="EMBL/GenBank/DDBJ databases">
        <title>Isolation, diversity and antifungal activity of Actinobacteria from cow dung.</title>
        <authorList>
            <person name="Ling L."/>
        </authorList>
    </citation>
    <scope>NUCLEOTIDE SEQUENCE [LARGE SCALE GENOMIC DNA]</scope>
    <source>
        <strain evidence="2 3">NEAU-LLE</strain>
    </source>
</reference>
<dbReference type="InterPro" id="IPR008984">
    <property type="entry name" value="SMAD_FHA_dom_sf"/>
</dbReference>
<dbReference type="SUPFAM" id="SSF49879">
    <property type="entry name" value="SMAD/FHA domain"/>
    <property type="match status" value="1"/>
</dbReference>
<protein>
    <submittedName>
        <fullName evidence="2">FHA domain-containing protein</fullName>
    </submittedName>
</protein>
<feature type="region of interest" description="Disordered" evidence="1">
    <location>
        <begin position="126"/>
        <end position="151"/>
    </location>
</feature>
<dbReference type="OrthoDB" id="5065133at2"/>
<feature type="compositionally biased region" description="Basic and acidic residues" evidence="1">
    <location>
        <begin position="132"/>
        <end position="151"/>
    </location>
</feature>
<evidence type="ECO:0000313" key="2">
    <source>
        <dbReference type="EMBL" id="REJ07839.1"/>
    </source>
</evidence>
<gene>
    <name evidence="2" type="ORF">DY023_02420</name>
</gene>
<evidence type="ECO:0000256" key="1">
    <source>
        <dbReference type="SAM" id="MobiDB-lite"/>
    </source>
</evidence>
<evidence type="ECO:0000313" key="3">
    <source>
        <dbReference type="Proteomes" id="UP000262172"/>
    </source>
</evidence>
<proteinExistence type="predicted"/>
<feature type="compositionally biased region" description="Pro residues" evidence="1">
    <location>
        <begin position="1"/>
        <end position="11"/>
    </location>
</feature>
<dbReference type="CDD" id="cd00060">
    <property type="entry name" value="FHA"/>
    <property type="match status" value="1"/>
</dbReference>
<dbReference type="RefSeq" id="WP_116240753.1">
    <property type="nucleotide sequence ID" value="NZ_QUAB01000014.1"/>
</dbReference>